<accession>A0A6A6A6V0</accession>
<proteinExistence type="predicted"/>
<dbReference type="GeneID" id="54411085"/>
<organism evidence="1 2">
    <name type="scientific">Dothidotthia symphoricarpi CBS 119687</name>
    <dbReference type="NCBI Taxonomy" id="1392245"/>
    <lineage>
        <taxon>Eukaryota</taxon>
        <taxon>Fungi</taxon>
        <taxon>Dikarya</taxon>
        <taxon>Ascomycota</taxon>
        <taxon>Pezizomycotina</taxon>
        <taxon>Dothideomycetes</taxon>
        <taxon>Pleosporomycetidae</taxon>
        <taxon>Pleosporales</taxon>
        <taxon>Dothidotthiaceae</taxon>
        <taxon>Dothidotthia</taxon>
    </lineage>
</organism>
<sequence length="173" mass="19266">MLRGARGESVSEKEQYLLLHGGVHACRESTPRPRLALLGCGAWHRQQSALTVNVPQRWMCLDFTVGDIRFRAAPTPLDTRCFGSAALYGALDSIPVPRPCQPAPLVHAQVTLLHRRARYDQREAHVRCFLDSAFVSFCGIALRPSSPSNATPWLFAIVHDLRSPHDIDHAHMP</sequence>
<gene>
    <name evidence="1" type="ORF">P153DRAFT_387475</name>
</gene>
<evidence type="ECO:0000313" key="2">
    <source>
        <dbReference type="Proteomes" id="UP000799771"/>
    </source>
</evidence>
<reference evidence="1" key="1">
    <citation type="journal article" date="2020" name="Stud. Mycol.">
        <title>101 Dothideomycetes genomes: a test case for predicting lifestyles and emergence of pathogens.</title>
        <authorList>
            <person name="Haridas S."/>
            <person name="Albert R."/>
            <person name="Binder M."/>
            <person name="Bloem J."/>
            <person name="Labutti K."/>
            <person name="Salamov A."/>
            <person name="Andreopoulos B."/>
            <person name="Baker S."/>
            <person name="Barry K."/>
            <person name="Bills G."/>
            <person name="Bluhm B."/>
            <person name="Cannon C."/>
            <person name="Castanera R."/>
            <person name="Culley D."/>
            <person name="Daum C."/>
            <person name="Ezra D."/>
            <person name="Gonzalez J."/>
            <person name="Henrissat B."/>
            <person name="Kuo A."/>
            <person name="Liang C."/>
            <person name="Lipzen A."/>
            <person name="Lutzoni F."/>
            <person name="Magnuson J."/>
            <person name="Mondo S."/>
            <person name="Nolan M."/>
            <person name="Ohm R."/>
            <person name="Pangilinan J."/>
            <person name="Park H.-J."/>
            <person name="Ramirez L."/>
            <person name="Alfaro M."/>
            <person name="Sun H."/>
            <person name="Tritt A."/>
            <person name="Yoshinaga Y."/>
            <person name="Zwiers L.-H."/>
            <person name="Turgeon B."/>
            <person name="Goodwin S."/>
            <person name="Spatafora J."/>
            <person name="Crous P."/>
            <person name="Grigoriev I."/>
        </authorList>
    </citation>
    <scope>NUCLEOTIDE SEQUENCE</scope>
    <source>
        <strain evidence="1">CBS 119687</strain>
    </source>
</reference>
<dbReference type="RefSeq" id="XP_033522131.1">
    <property type="nucleotide sequence ID" value="XM_033670653.1"/>
</dbReference>
<name>A0A6A6A6V0_9PLEO</name>
<dbReference type="AlphaFoldDB" id="A0A6A6A6V0"/>
<dbReference type="Proteomes" id="UP000799771">
    <property type="component" value="Unassembled WGS sequence"/>
</dbReference>
<dbReference type="EMBL" id="ML977510">
    <property type="protein sequence ID" value="KAF2127742.1"/>
    <property type="molecule type" value="Genomic_DNA"/>
</dbReference>
<evidence type="ECO:0000313" key="1">
    <source>
        <dbReference type="EMBL" id="KAF2127742.1"/>
    </source>
</evidence>
<keyword evidence="2" id="KW-1185">Reference proteome</keyword>
<protein>
    <submittedName>
        <fullName evidence="1">Uncharacterized protein</fullName>
    </submittedName>
</protein>